<dbReference type="OrthoDB" id="740716at2759"/>
<proteinExistence type="predicted"/>
<dbReference type="AlphaFoldDB" id="A0A0K9PEL8"/>
<evidence type="ECO:0000313" key="2">
    <source>
        <dbReference type="EMBL" id="KMZ67518.1"/>
    </source>
</evidence>
<dbReference type="PANTHER" id="PTHR33784:SF10">
    <property type="entry name" value="F-BOX PROTEIN"/>
    <property type="match status" value="1"/>
</dbReference>
<dbReference type="Proteomes" id="UP000036987">
    <property type="component" value="Unassembled WGS sequence"/>
</dbReference>
<accession>A0A0K9PEL8</accession>
<dbReference type="InterPro" id="IPR057136">
    <property type="entry name" value="At2g35280_TPR_dom"/>
</dbReference>
<reference evidence="3" key="1">
    <citation type="journal article" date="2016" name="Nature">
        <title>The genome of the seagrass Zostera marina reveals angiosperm adaptation to the sea.</title>
        <authorList>
            <person name="Olsen J.L."/>
            <person name="Rouze P."/>
            <person name="Verhelst B."/>
            <person name="Lin Y.-C."/>
            <person name="Bayer T."/>
            <person name="Collen J."/>
            <person name="Dattolo E."/>
            <person name="De Paoli E."/>
            <person name="Dittami S."/>
            <person name="Maumus F."/>
            <person name="Michel G."/>
            <person name="Kersting A."/>
            <person name="Lauritano C."/>
            <person name="Lohaus R."/>
            <person name="Toepel M."/>
            <person name="Tonon T."/>
            <person name="Vanneste K."/>
            <person name="Amirebrahimi M."/>
            <person name="Brakel J."/>
            <person name="Bostroem C."/>
            <person name="Chovatia M."/>
            <person name="Grimwood J."/>
            <person name="Jenkins J.W."/>
            <person name="Jueterbock A."/>
            <person name="Mraz A."/>
            <person name="Stam W.T."/>
            <person name="Tice H."/>
            <person name="Bornberg-Bauer E."/>
            <person name="Green P.J."/>
            <person name="Pearson G.A."/>
            <person name="Procaccini G."/>
            <person name="Duarte C.M."/>
            <person name="Schmutz J."/>
            <person name="Reusch T.B.H."/>
            <person name="Van de Peer Y."/>
        </authorList>
    </citation>
    <scope>NUCLEOTIDE SEQUENCE [LARGE SCALE GENOMIC DNA]</scope>
    <source>
        <strain evidence="3">cv. Finnish</strain>
    </source>
</reference>
<sequence>MMLSCTRFDNLGRDKHVLRRVYIDKLISWKTVPAFFDRCIDAENLNALFIKGLNECFNYRRFESGIHYFLKASEKGSRKSSYVLGMIYFSADFSRCDGIRLLRKITDGRKDGLMSIEKMNLKVKFILKRIWINHKLVVLRSYTKCKKSKCSQKTTTTDGWNLNNCVSKTNDFCSEFCMWNHCHKRLCELFLKLYSILHFCPLYYFLNRVNPIQ</sequence>
<keyword evidence="3" id="KW-1185">Reference proteome</keyword>
<dbReference type="Pfam" id="PF23310">
    <property type="entry name" value="TPR_27"/>
    <property type="match status" value="1"/>
</dbReference>
<organism evidence="2 3">
    <name type="scientific">Zostera marina</name>
    <name type="common">Eelgrass</name>
    <dbReference type="NCBI Taxonomy" id="29655"/>
    <lineage>
        <taxon>Eukaryota</taxon>
        <taxon>Viridiplantae</taxon>
        <taxon>Streptophyta</taxon>
        <taxon>Embryophyta</taxon>
        <taxon>Tracheophyta</taxon>
        <taxon>Spermatophyta</taxon>
        <taxon>Magnoliopsida</taxon>
        <taxon>Liliopsida</taxon>
        <taxon>Zosteraceae</taxon>
        <taxon>Zostera</taxon>
    </lineage>
</organism>
<comment type="caution">
    <text evidence="2">The sequence shown here is derived from an EMBL/GenBank/DDBJ whole genome shotgun (WGS) entry which is preliminary data.</text>
</comment>
<evidence type="ECO:0000313" key="3">
    <source>
        <dbReference type="Proteomes" id="UP000036987"/>
    </source>
</evidence>
<protein>
    <recommendedName>
        <fullName evidence="1">At2g35280-like TPR domain-containing protein</fullName>
    </recommendedName>
</protein>
<evidence type="ECO:0000259" key="1">
    <source>
        <dbReference type="Pfam" id="PF23310"/>
    </source>
</evidence>
<feature type="domain" description="At2g35280-like TPR" evidence="1">
    <location>
        <begin position="29"/>
        <end position="110"/>
    </location>
</feature>
<name>A0A0K9PEL8_ZOSMR</name>
<dbReference type="PANTHER" id="PTHR33784">
    <property type="entry name" value="OS05G0482100 PROTEIN"/>
    <property type="match status" value="1"/>
</dbReference>
<dbReference type="InterPro" id="IPR040338">
    <property type="entry name" value="At1g67623-like"/>
</dbReference>
<dbReference type="EMBL" id="LFYR01000903">
    <property type="protein sequence ID" value="KMZ67518.1"/>
    <property type="molecule type" value="Genomic_DNA"/>
</dbReference>
<gene>
    <name evidence="2" type="ORF">ZOSMA_265G00270</name>
</gene>